<evidence type="ECO:0000256" key="1">
    <source>
        <dbReference type="SAM" id="Coils"/>
    </source>
</evidence>
<name>A0ABV1H7H0_9FIRM</name>
<dbReference type="InterPro" id="IPR007060">
    <property type="entry name" value="FtsL/DivIC"/>
</dbReference>
<keyword evidence="1" id="KW-0175">Coiled coil</keyword>
<gene>
    <name evidence="3" type="ORF">WMO37_11535</name>
</gene>
<reference evidence="3" key="1">
    <citation type="submission" date="2024-03" db="EMBL/GenBank/DDBJ databases">
        <title>Human intestinal bacterial collection.</title>
        <authorList>
            <person name="Pauvert C."/>
            <person name="Hitch T.C.A."/>
            <person name="Clavel T."/>
        </authorList>
    </citation>
    <scope>NUCLEOTIDE SEQUENCE [LARGE SCALE GENOMIC DNA]</scope>
    <source>
        <strain evidence="3">CLA-AA-H89B</strain>
    </source>
</reference>
<dbReference type="Proteomes" id="UP001546774">
    <property type="component" value="Unassembled WGS sequence"/>
</dbReference>
<accession>A0ABV1H7H0</accession>
<feature type="transmembrane region" description="Helical" evidence="2">
    <location>
        <begin position="20"/>
        <end position="39"/>
    </location>
</feature>
<dbReference type="EMBL" id="JBBMFS010000010">
    <property type="protein sequence ID" value="MEQ2555631.1"/>
    <property type="molecule type" value="Genomic_DNA"/>
</dbReference>
<evidence type="ECO:0000313" key="3">
    <source>
        <dbReference type="EMBL" id="MEQ2555631.1"/>
    </source>
</evidence>
<evidence type="ECO:0000313" key="4">
    <source>
        <dbReference type="Proteomes" id="UP001546774"/>
    </source>
</evidence>
<organism evidence="3 4">
    <name type="scientific">Lachnospira intestinalis</name>
    <dbReference type="NCBI Taxonomy" id="3133158"/>
    <lineage>
        <taxon>Bacteria</taxon>
        <taxon>Bacillati</taxon>
        <taxon>Bacillota</taxon>
        <taxon>Clostridia</taxon>
        <taxon>Lachnospirales</taxon>
        <taxon>Lachnospiraceae</taxon>
        <taxon>Lachnospira</taxon>
    </lineage>
</organism>
<keyword evidence="2" id="KW-0472">Membrane</keyword>
<sequence>MKFETRRERETRRKRQKQSAILGMVLAFALVMIMGAVIWSGKRTLEKQNKEYQARVAQLQEQVEEQQNRSDEIDEYKKYIQTKKFAEEVAKDKFGMIYPDELVFKPEN</sequence>
<keyword evidence="4" id="KW-1185">Reference proteome</keyword>
<protein>
    <submittedName>
        <fullName evidence="3">Septum formation initiator family protein</fullName>
    </submittedName>
</protein>
<evidence type="ECO:0000256" key="2">
    <source>
        <dbReference type="SAM" id="Phobius"/>
    </source>
</evidence>
<proteinExistence type="predicted"/>
<dbReference type="Pfam" id="PF04977">
    <property type="entry name" value="DivIC"/>
    <property type="match status" value="1"/>
</dbReference>
<feature type="coiled-coil region" evidence="1">
    <location>
        <begin position="42"/>
        <end position="76"/>
    </location>
</feature>
<keyword evidence="2" id="KW-1133">Transmembrane helix</keyword>
<keyword evidence="2" id="KW-0812">Transmembrane</keyword>
<comment type="caution">
    <text evidence="3">The sequence shown here is derived from an EMBL/GenBank/DDBJ whole genome shotgun (WGS) entry which is preliminary data.</text>
</comment>